<dbReference type="CDD" id="cd06558">
    <property type="entry name" value="crotonase-like"/>
    <property type="match status" value="1"/>
</dbReference>
<keyword evidence="3" id="KW-0413">Isomerase</keyword>
<name>R4YWY6_9ACTN</name>
<keyword evidence="2" id="KW-0576">Peroxisome</keyword>
<dbReference type="InterPro" id="IPR029045">
    <property type="entry name" value="ClpP/crotonase-like_dom_sf"/>
</dbReference>
<dbReference type="PANTHER" id="PTHR43684">
    <property type="match status" value="1"/>
</dbReference>
<dbReference type="GO" id="GO:0004165">
    <property type="term" value="F:delta(3)-delta(2)-enoyl-CoA isomerase activity"/>
    <property type="evidence" value="ECO:0007669"/>
    <property type="project" value="UniProtKB-ARBA"/>
</dbReference>
<sequence>MTEPSSPTTTSTGDANLNSCPNIRVNDADRIRTVTIDRPEAKGAMRGDMWDALGDALADAQDNPEVAVVVLTGTGDAFCSGVDLTEMAEIAMGAGSADPHAFPRMADTMAAFTKPLIVAINGIGVGFGATVVGFADLAFMSSTARIKCPFTRLGVAPELASSYTFPSLIGRQNASWALLSSEWLDAGACARMGLVFRVCEPDELLAAAMDHARVLATKPISSLVESKAAILAAMAPQIAAARQREDEAFQRLLGTPENLEAMGAFAEKREPDFTNLG</sequence>
<organism evidence="5 6">
    <name type="scientific">Candidatus Neomicrothrix parvicella RN1</name>
    <dbReference type="NCBI Taxonomy" id="1229780"/>
    <lineage>
        <taxon>Bacteria</taxon>
        <taxon>Bacillati</taxon>
        <taxon>Actinomycetota</taxon>
        <taxon>Acidimicrobiia</taxon>
        <taxon>Acidimicrobiales</taxon>
        <taxon>Microthrixaceae</taxon>
        <taxon>Candidatus Neomicrothrix</taxon>
    </lineage>
</organism>
<dbReference type="EC" id="4.2.1.-" evidence="5"/>
<evidence type="ECO:0000313" key="6">
    <source>
        <dbReference type="Proteomes" id="UP000018291"/>
    </source>
</evidence>
<comment type="subcellular location">
    <subcellularLocation>
        <location evidence="1">Peroxisome</location>
    </subcellularLocation>
</comment>
<comment type="caution">
    <text evidence="5">The sequence shown here is derived from an EMBL/GenBank/DDBJ whole genome shotgun (WGS) entry which is preliminary data.</text>
</comment>
<dbReference type="GO" id="GO:0016829">
    <property type="term" value="F:lyase activity"/>
    <property type="evidence" value="ECO:0007669"/>
    <property type="project" value="UniProtKB-KW"/>
</dbReference>
<protein>
    <submittedName>
        <fullName evidence="5">Putative enoyl-CoA hydratase</fullName>
        <ecNumber evidence="5">4.2.1.-</ecNumber>
    </submittedName>
</protein>
<dbReference type="Gene3D" id="3.90.226.10">
    <property type="entry name" value="2-enoyl-CoA Hydratase, Chain A, domain 1"/>
    <property type="match status" value="1"/>
</dbReference>
<feature type="region of interest" description="Disordered" evidence="4">
    <location>
        <begin position="1"/>
        <end position="21"/>
    </location>
</feature>
<dbReference type="eggNOG" id="COG1024">
    <property type="taxonomic scope" value="Bacteria"/>
</dbReference>
<evidence type="ECO:0000256" key="2">
    <source>
        <dbReference type="ARBA" id="ARBA00023140"/>
    </source>
</evidence>
<keyword evidence="5" id="KW-0456">Lyase</keyword>
<dbReference type="InterPro" id="IPR001753">
    <property type="entry name" value="Enoyl-CoA_hydra/iso"/>
</dbReference>
<proteinExistence type="predicted"/>
<gene>
    <name evidence="5" type="ORF">BN381_130337</name>
</gene>
<dbReference type="PANTHER" id="PTHR43684:SF1">
    <property type="entry name" value="ENOYL-COA DELTA ISOMERASE 2"/>
    <property type="match status" value="1"/>
</dbReference>
<evidence type="ECO:0000256" key="4">
    <source>
        <dbReference type="SAM" id="MobiDB-lite"/>
    </source>
</evidence>
<reference evidence="5 6" key="1">
    <citation type="journal article" date="2013" name="ISME J.">
        <title>Metabolic model for the filamentous 'Candidatus Microthrix parvicella' based on genomic and metagenomic analyses.</title>
        <authorList>
            <person name="Jon McIlroy S."/>
            <person name="Kristiansen R."/>
            <person name="Albertsen M."/>
            <person name="Michael Karst S."/>
            <person name="Rossetti S."/>
            <person name="Lund Nielsen J."/>
            <person name="Tandoi V."/>
            <person name="James Seviour R."/>
            <person name="Nielsen P.H."/>
        </authorList>
    </citation>
    <scope>NUCLEOTIDE SEQUENCE [LARGE SCALE GENOMIC DNA]</scope>
    <source>
        <strain evidence="5 6">RN1</strain>
    </source>
</reference>
<evidence type="ECO:0000313" key="5">
    <source>
        <dbReference type="EMBL" id="CCM62779.1"/>
    </source>
</evidence>
<evidence type="ECO:0000256" key="1">
    <source>
        <dbReference type="ARBA" id="ARBA00004275"/>
    </source>
</evidence>
<evidence type="ECO:0000256" key="3">
    <source>
        <dbReference type="ARBA" id="ARBA00023235"/>
    </source>
</evidence>
<feature type="compositionally biased region" description="Low complexity" evidence="4">
    <location>
        <begin position="1"/>
        <end position="12"/>
    </location>
</feature>
<dbReference type="Proteomes" id="UP000018291">
    <property type="component" value="Unassembled WGS sequence"/>
</dbReference>
<dbReference type="EMBL" id="CANL01000005">
    <property type="protein sequence ID" value="CCM62779.1"/>
    <property type="molecule type" value="Genomic_DNA"/>
</dbReference>
<dbReference type="InterPro" id="IPR051053">
    <property type="entry name" value="ECH/Chromodomain_protein"/>
</dbReference>
<keyword evidence="6" id="KW-1185">Reference proteome</keyword>
<dbReference type="STRING" id="1229780.BN381_130337"/>
<dbReference type="Pfam" id="PF00378">
    <property type="entry name" value="ECH_1"/>
    <property type="match status" value="1"/>
</dbReference>
<accession>R4YWY6</accession>
<dbReference type="AlphaFoldDB" id="R4YWY6"/>
<dbReference type="SUPFAM" id="SSF52096">
    <property type="entry name" value="ClpP/crotonase"/>
    <property type="match status" value="1"/>
</dbReference>
<dbReference type="HOGENOM" id="CLU_009834_7_2_11"/>